<comment type="caution">
    <text evidence="1">The sequence shown here is derived from an EMBL/GenBank/DDBJ whole genome shotgun (WGS) entry which is preliminary data.</text>
</comment>
<keyword evidence="2" id="KW-1185">Reference proteome</keyword>
<dbReference type="EMBL" id="WTVP01000034">
    <property type="protein sequence ID" value="NMG16385.1"/>
    <property type="molecule type" value="Genomic_DNA"/>
</dbReference>
<proteinExistence type="predicted"/>
<name>A0ABX1NXX5_9RHOO</name>
<dbReference type="Proteomes" id="UP000633943">
    <property type="component" value="Unassembled WGS sequence"/>
</dbReference>
<evidence type="ECO:0000313" key="2">
    <source>
        <dbReference type="Proteomes" id="UP000633943"/>
    </source>
</evidence>
<gene>
    <name evidence="1" type="ORF">GPA24_12695</name>
</gene>
<evidence type="ECO:0000313" key="1">
    <source>
        <dbReference type="EMBL" id="NMG16385.1"/>
    </source>
</evidence>
<accession>A0ABX1NXX5</accession>
<reference evidence="1 2" key="1">
    <citation type="submission" date="2019-12" db="EMBL/GenBank/DDBJ databases">
        <title>Comparative genomics gives insights into the taxonomy of the Azoarcus-Aromatoleum group and reveals separate origins of nif in the plant-associated Azoarcus and non-plant-associated Aromatoleum sub-groups.</title>
        <authorList>
            <person name="Lafos M."/>
            <person name="Maluk M."/>
            <person name="Batista M."/>
            <person name="Junghare M."/>
            <person name="Carmona M."/>
            <person name="Faoro H."/>
            <person name="Cruz L.M."/>
            <person name="Battistoni F."/>
            <person name="De Souza E."/>
            <person name="Pedrosa F."/>
            <person name="Chen W.-M."/>
            <person name="Poole P.S."/>
            <person name="Dixon R.A."/>
            <person name="James E.K."/>
        </authorList>
    </citation>
    <scope>NUCLEOTIDE SEQUENCE [LARGE SCALE GENOMIC DNA]</scope>
    <source>
        <strain evidence="1 2">PbN1</strain>
    </source>
</reference>
<sequence>MANLPTFENVRTSATALLYCIAHTLDLQVRQGGGAALLGIEPSLPMQAWPAYQDFDLSSIDSMDGLETAYRYGAYGEIEGFVDDDCEEGNLGRLNSLLELVDASYLIQRNWGDIEDAHGPHDHGAAFRQIVELAMARYQLDYARHVTLPQIALLADVNERSVRNALHAAGESMLAATRDEYGVLVVEKTEALRWLRGRRNFKETVRIGSWGSDLPGKLDMDEIMPFLRNRLEERFSVEHLREVLSLSDDEAENGGFDNAGSSCGLSGEQVRKLFEQGIDELSPDDCPLIAQILLIDKAWLTMQVMRARFPEAMKEIGPSRPTVSDRGISPFNEEEATLDVMLTDAGIRNGYFDIERRYADRLFPADCFGSRGGDQKAEEVALHHDLKNSPYMTDLRVKSEALVSPRKRFSAYFTAHSAKAGDVLRIKRTGERTYELNYLAK</sequence>
<organism evidence="1 2">
    <name type="scientific">Aromatoleum bremense</name>
    <dbReference type="NCBI Taxonomy" id="76115"/>
    <lineage>
        <taxon>Bacteria</taxon>
        <taxon>Pseudomonadati</taxon>
        <taxon>Pseudomonadota</taxon>
        <taxon>Betaproteobacteria</taxon>
        <taxon>Rhodocyclales</taxon>
        <taxon>Rhodocyclaceae</taxon>
        <taxon>Aromatoleum</taxon>
    </lineage>
</organism>
<protein>
    <submittedName>
        <fullName evidence="1">Uncharacterized protein</fullName>
    </submittedName>
</protein>
<dbReference type="RefSeq" id="WP_169202970.1">
    <property type="nucleotide sequence ID" value="NZ_CP059467.1"/>
</dbReference>